<evidence type="ECO:0000256" key="6">
    <source>
        <dbReference type="ARBA" id="ARBA00022660"/>
    </source>
</evidence>
<name>A0AAW1LWU7_POPJA</name>
<dbReference type="GO" id="GO:0005743">
    <property type="term" value="C:mitochondrial inner membrane"/>
    <property type="evidence" value="ECO:0007669"/>
    <property type="project" value="UniProtKB-SubCell"/>
</dbReference>
<keyword evidence="19" id="KW-1185">Reference proteome</keyword>
<evidence type="ECO:0000256" key="14">
    <source>
        <dbReference type="ARBA" id="ARBA00030753"/>
    </source>
</evidence>
<keyword evidence="6" id="KW-0679">Respiratory chain</keyword>
<organism evidence="18 19">
    <name type="scientific">Popillia japonica</name>
    <name type="common">Japanese beetle</name>
    <dbReference type="NCBI Taxonomy" id="7064"/>
    <lineage>
        <taxon>Eukaryota</taxon>
        <taxon>Metazoa</taxon>
        <taxon>Ecdysozoa</taxon>
        <taxon>Arthropoda</taxon>
        <taxon>Hexapoda</taxon>
        <taxon>Insecta</taxon>
        <taxon>Pterygota</taxon>
        <taxon>Neoptera</taxon>
        <taxon>Endopterygota</taxon>
        <taxon>Coleoptera</taxon>
        <taxon>Polyphaga</taxon>
        <taxon>Scarabaeiformia</taxon>
        <taxon>Scarabaeidae</taxon>
        <taxon>Rutelinae</taxon>
        <taxon>Popillia</taxon>
    </lineage>
</organism>
<evidence type="ECO:0000256" key="5">
    <source>
        <dbReference type="ARBA" id="ARBA00022448"/>
    </source>
</evidence>
<comment type="similarity">
    <text evidence="3">Belongs to the complex I NDUFB11 subunit family.</text>
</comment>
<dbReference type="AlphaFoldDB" id="A0AAW1LWU7"/>
<dbReference type="Proteomes" id="UP001458880">
    <property type="component" value="Unassembled WGS sequence"/>
</dbReference>
<sequence>MAGVIRLQSSYLIRRLIPALNQRGISTSKKNSETATIATQQAKTEPTTIATNKNWVSYGFEKTSEADDKRNMHSIFFVSVTLCLVGLGFAWAYMPDYSLRDWAQREAFLELRRREAQGLPLIDPNLIDPSKIQLPSESELGDTEIIV</sequence>
<dbReference type="Pfam" id="PF10183">
    <property type="entry name" value="ESSS"/>
    <property type="match status" value="1"/>
</dbReference>
<evidence type="ECO:0000256" key="4">
    <source>
        <dbReference type="ARBA" id="ARBA00018632"/>
    </source>
</evidence>
<evidence type="ECO:0000256" key="13">
    <source>
        <dbReference type="ARBA" id="ARBA00023136"/>
    </source>
</evidence>
<keyword evidence="9" id="KW-0809">Transit peptide</keyword>
<evidence type="ECO:0000256" key="3">
    <source>
        <dbReference type="ARBA" id="ARBA00008915"/>
    </source>
</evidence>
<evidence type="ECO:0000256" key="7">
    <source>
        <dbReference type="ARBA" id="ARBA00022692"/>
    </source>
</evidence>
<evidence type="ECO:0000256" key="16">
    <source>
        <dbReference type="ARBA" id="ARBA00046528"/>
    </source>
</evidence>
<evidence type="ECO:0000256" key="11">
    <source>
        <dbReference type="ARBA" id="ARBA00022989"/>
    </source>
</evidence>
<evidence type="ECO:0000313" key="18">
    <source>
        <dbReference type="EMBL" id="KAK9738899.1"/>
    </source>
</evidence>
<evidence type="ECO:0000256" key="8">
    <source>
        <dbReference type="ARBA" id="ARBA00022792"/>
    </source>
</evidence>
<protein>
    <recommendedName>
        <fullName evidence="4">NADH dehydrogenase [ubiquinone] 1 beta subcomplex subunit 11, mitochondrial</fullName>
    </recommendedName>
    <alternativeName>
        <fullName evidence="15">Complex I-ESSS</fullName>
    </alternativeName>
    <alternativeName>
        <fullName evidence="14">NADH-ubiquinone oxidoreductase ESSS subunit</fullName>
    </alternativeName>
</protein>
<keyword evidence="5" id="KW-0813">Transport</keyword>
<keyword evidence="8" id="KW-0999">Mitochondrion inner membrane</keyword>
<comment type="function">
    <text evidence="1">Accessory subunit of the mitochondrial membrane respiratory chain NADH dehydrogenase (Complex I), that is believed not to be involved in catalysis. Complex I functions in the transfer of electrons from NADH to the respiratory chain. The immediate electron acceptor for the enzyme is believed to be ubiquinone.</text>
</comment>
<dbReference type="InterPro" id="IPR019329">
    <property type="entry name" value="NADH_UbQ_OxRdtase_ESSS_su"/>
</dbReference>
<proteinExistence type="inferred from homology"/>
<evidence type="ECO:0000256" key="2">
    <source>
        <dbReference type="ARBA" id="ARBA00004434"/>
    </source>
</evidence>
<evidence type="ECO:0000256" key="12">
    <source>
        <dbReference type="ARBA" id="ARBA00023128"/>
    </source>
</evidence>
<keyword evidence="10" id="KW-0249">Electron transport</keyword>
<evidence type="ECO:0000256" key="10">
    <source>
        <dbReference type="ARBA" id="ARBA00022982"/>
    </source>
</evidence>
<accession>A0AAW1LWU7</accession>
<comment type="subunit">
    <text evidence="16">Complex I is composed of 45 different subunits. Interacts with BCAP31.</text>
</comment>
<evidence type="ECO:0000256" key="9">
    <source>
        <dbReference type="ARBA" id="ARBA00022946"/>
    </source>
</evidence>
<evidence type="ECO:0000256" key="1">
    <source>
        <dbReference type="ARBA" id="ARBA00003195"/>
    </source>
</evidence>
<evidence type="ECO:0000256" key="15">
    <source>
        <dbReference type="ARBA" id="ARBA00031387"/>
    </source>
</evidence>
<evidence type="ECO:0000256" key="17">
    <source>
        <dbReference type="SAM" id="Phobius"/>
    </source>
</evidence>
<dbReference type="PANTHER" id="PTHR13327:SF0">
    <property type="entry name" value="NADH DEHYDROGENASE [UBIQUINONE] 1 BETA SUBCOMPLEX SUBUNIT 11, MITOCHONDRIAL"/>
    <property type="match status" value="1"/>
</dbReference>
<comment type="caution">
    <text evidence="18">The sequence shown here is derived from an EMBL/GenBank/DDBJ whole genome shotgun (WGS) entry which is preliminary data.</text>
</comment>
<keyword evidence="13 17" id="KW-0472">Membrane</keyword>
<keyword evidence="12" id="KW-0496">Mitochondrion</keyword>
<keyword evidence="7 17" id="KW-0812">Transmembrane</keyword>
<dbReference type="PANTHER" id="PTHR13327">
    <property type="entry name" value="NADH-UBIQUINONE OXIDOREDUCTASE ESSS SUBUNIT, MITOCHONDRIAL PRECURSOR"/>
    <property type="match status" value="1"/>
</dbReference>
<feature type="transmembrane region" description="Helical" evidence="17">
    <location>
        <begin position="75"/>
        <end position="94"/>
    </location>
</feature>
<reference evidence="18 19" key="1">
    <citation type="journal article" date="2024" name="BMC Genomics">
        <title>De novo assembly and annotation of Popillia japonica's genome with initial clues to its potential as an invasive pest.</title>
        <authorList>
            <person name="Cucini C."/>
            <person name="Boschi S."/>
            <person name="Funari R."/>
            <person name="Cardaioli E."/>
            <person name="Iannotti N."/>
            <person name="Marturano G."/>
            <person name="Paoli F."/>
            <person name="Bruttini M."/>
            <person name="Carapelli A."/>
            <person name="Frati F."/>
            <person name="Nardi F."/>
        </authorList>
    </citation>
    <scope>NUCLEOTIDE SEQUENCE [LARGE SCALE GENOMIC DNA]</scope>
    <source>
        <strain evidence="18">DMR45628</strain>
    </source>
</reference>
<gene>
    <name evidence="18" type="ORF">QE152_g9478</name>
</gene>
<evidence type="ECO:0000313" key="19">
    <source>
        <dbReference type="Proteomes" id="UP001458880"/>
    </source>
</evidence>
<dbReference type="EMBL" id="JASPKY010000081">
    <property type="protein sequence ID" value="KAK9738899.1"/>
    <property type="molecule type" value="Genomic_DNA"/>
</dbReference>
<keyword evidence="11 17" id="KW-1133">Transmembrane helix</keyword>
<comment type="subcellular location">
    <subcellularLocation>
        <location evidence="2">Mitochondrion inner membrane</location>
        <topology evidence="2">Single-pass membrane protein</topology>
    </subcellularLocation>
</comment>